<dbReference type="InterPro" id="IPR003593">
    <property type="entry name" value="AAA+_ATPase"/>
</dbReference>
<evidence type="ECO:0000259" key="4">
    <source>
        <dbReference type="PROSITE" id="PS50893"/>
    </source>
</evidence>
<dbReference type="PROSITE" id="PS00211">
    <property type="entry name" value="ABC_TRANSPORTER_1"/>
    <property type="match status" value="1"/>
</dbReference>
<dbReference type="SMART" id="SM00382">
    <property type="entry name" value="AAA"/>
    <property type="match status" value="1"/>
</dbReference>
<dbReference type="InterPro" id="IPR051782">
    <property type="entry name" value="ABC_Transporter_VariousFunc"/>
</dbReference>
<dbReference type="EMBL" id="FQVL01000001">
    <property type="protein sequence ID" value="SHE47920.1"/>
    <property type="molecule type" value="Genomic_DNA"/>
</dbReference>
<dbReference type="GO" id="GO:0005524">
    <property type="term" value="F:ATP binding"/>
    <property type="evidence" value="ECO:0007669"/>
    <property type="project" value="UniProtKB-KW"/>
</dbReference>
<dbReference type="RefSeq" id="WP_175552266.1">
    <property type="nucleotide sequence ID" value="NZ_FQVL01000001.1"/>
</dbReference>
<dbReference type="Proteomes" id="UP000184476">
    <property type="component" value="Unassembled WGS sequence"/>
</dbReference>
<evidence type="ECO:0000256" key="1">
    <source>
        <dbReference type="ARBA" id="ARBA00022448"/>
    </source>
</evidence>
<dbReference type="PROSITE" id="PS50893">
    <property type="entry name" value="ABC_TRANSPORTER_2"/>
    <property type="match status" value="1"/>
</dbReference>
<accession>A0A1M4TTV8</accession>
<sequence>MLQVEKVTGGYSLSHAVIHQLTFSVTNAEIVGLIGLNGAGKSTTIKHILGLMSPHTGTIKLDGNSLKEDTKSYRSKIAYIPEVPQFYEELTLWEHLELTALAYQIPTETFLSRANDLLELFRMQRAKKWFPNTFSKGMQQKIMILCAFLVEAKYMVIDEPFVGLDPLAIQAILQLLLEMKQKGMGILLSTHILSMAEKYCDRFLILDQGRIKLAGTLQDIQLQLNQPSISLEECFYKVVND</sequence>
<dbReference type="InterPro" id="IPR003439">
    <property type="entry name" value="ABC_transporter-like_ATP-bd"/>
</dbReference>
<dbReference type="Pfam" id="PF00005">
    <property type="entry name" value="ABC_tran"/>
    <property type="match status" value="1"/>
</dbReference>
<dbReference type="Gene3D" id="3.40.50.300">
    <property type="entry name" value="P-loop containing nucleotide triphosphate hydrolases"/>
    <property type="match status" value="1"/>
</dbReference>
<feature type="domain" description="ABC transporter" evidence="4">
    <location>
        <begin position="2"/>
        <end position="233"/>
    </location>
</feature>
<evidence type="ECO:0000313" key="5">
    <source>
        <dbReference type="EMBL" id="SHE47920.1"/>
    </source>
</evidence>
<protein>
    <submittedName>
        <fullName evidence="5">ABC-2 type transport system ATP-binding protein</fullName>
    </submittedName>
</protein>
<dbReference type="STRING" id="112248.SAMN05444392_101641"/>
<dbReference type="SUPFAM" id="SSF52540">
    <property type="entry name" value="P-loop containing nucleoside triphosphate hydrolases"/>
    <property type="match status" value="1"/>
</dbReference>
<dbReference type="InterPro" id="IPR017871">
    <property type="entry name" value="ABC_transporter-like_CS"/>
</dbReference>
<name>A0A1M4TTV8_9BACL</name>
<keyword evidence="2" id="KW-0547">Nucleotide-binding</keyword>
<gene>
    <name evidence="5" type="ORF">SAMN05444392_101641</name>
</gene>
<organism evidence="5 6">
    <name type="scientific">Seinonella peptonophila</name>
    <dbReference type="NCBI Taxonomy" id="112248"/>
    <lineage>
        <taxon>Bacteria</taxon>
        <taxon>Bacillati</taxon>
        <taxon>Bacillota</taxon>
        <taxon>Bacilli</taxon>
        <taxon>Bacillales</taxon>
        <taxon>Thermoactinomycetaceae</taxon>
        <taxon>Seinonella</taxon>
    </lineage>
</organism>
<keyword evidence="6" id="KW-1185">Reference proteome</keyword>
<dbReference type="CDD" id="cd03230">
    <property type="entry name" value="ABC_DR_subfamily_A"/>
    <property type="match status" value="1"/>
</dbReference>
<evidence type="ECO:0000256" key="2">
    <source>
        <dbReference type="ARBA" id="ARBA00022741"/>
    </source>
</evidence>
<dbReference type="PANTHER" id="PTHR42939">
    <property type="entry name" value="ABC TRANSPORTER ATP-BINDING PROTEIN ALBC-RELATED"/>
    <property type="match status" value="1"/>
</dbReference>
<dbReference type="PANTHER" id="PTHR42939:SF2">
    <property type="entry name" value="ABC-TYPE TRANSPORTER ATP-BINDING PROTEIN ECSA"/>
    <property type="match status" value="1"/>
</dbReference>
<keyword evidence="3 5" id="KW-0067">ATP-binding</keyword>
<evidence type="ECO:0000256" key="3">
    <source>
        <dbReference type="ARBA" id="ARBA00022840"/>
    </source>
</evidence>
<proteinExistence type="predicted"/>
<reference evidence="5 6" key="1">
    <citation type="submission" date="2016-11" db="EMBL/GenBank/DDBJ databases">
        <authorList>
            <person name="Jaros S."/>
            <person name="Januszkiewicz K."/>
            <person name="Wedrychowicz H."/>
        </authorList>
    </citation>
    <scope>NUCLEOTIDE SEQUENCE [LARGE SCALE GENOMIC DNA]</scope>
    <source>
        <strain evidence="5 6">DSM 44666</strain>
    </source>
</reference>
<dbReference type="AlphaFoldDB" id="A0A1M4TTV8"/>
<keyword evidence="1" id="KW-0813">Transport</keyword>
<evidence type="ECO:0000313" key="6">
    <source>
        <dbReference type="Proteomes" id="UP000184476"/>
    </source>
</evidence>
<dbReference type="GO" id="GO:0016887">
    <property type="term" value="F:ATP hydrolysis activity"/>
    <property type="evidence" value="ECO:0007669"/>
    <property type="project" value="InterPro"/>
</dbReference>
<dbReference type="InterPro" id="IPR027417">
    <property type="entry name" value="P-loop_NTPase"/>
</dbReference>